<dbReference type="InterPro" id="IPR016197">
    <property type="entry name" value="Chromo-like_dom_sf"/>
</dbReference>
<dbReference type="PROSITE" id="PS50013">
    <property type="entry name" value="CHROMO_2"/>
    <property type="match status" value="1"/>
</dbReference>
<dbReference type="InterPro" id="IPR023779">
    <property type="entry name" value="Chromodomain_CS"/>
</dbReference>
<dbReference type="CDD" id="cd00024">
    <property type="entry name" value="CD_CSD"/>
    <property type="match status" value="1"/>
</dbReference>
<reference evidence="4 5" key="1">
    <citation type="journal article" date="2008" name="Nature">
        <title>The genome of Laccaria bicolor provides insights into mycorrhizal symbiosis.</title>
        <authorList>
            <person name="Martin F."/>
            <person name="Aerts A."/>
            <person name="Ahren D."/>
            <person name="Brun A."/>
            <person name="Danchin E.G.J."/>
            <person name="Duchaussoy F."/>
            <person name="Gibon J."/>
            <person name="Kohler A."/>
            <person name="Lindquist E."/>
            <person name="Pereda V."/>
            <person name="Salamov A."/>
            <person name="Shapiro H.J."/>
            <person name="Wuyts J."/>
            <person name="Blaudez D."/>
            <person name="Buee M."/>
            <person name="Brokstein P."/>
            <person name="Canbaeck B."/>
            <person name="Cohen D."/>
            <person name="Courty P.E."/>
            <person name="Coutinho P.M."/>
            <person name="Delaruelle C."/>
            <person name="Detter J.C."/>
            <person name="Deveau A."/>
            <person name="DiFazio S."/>
            <person name="Duplessis S."/>
            <person name="Fraissinet-Tachet L."/>
            <person name="Lucic E."/>
            <person name="Frey-Klett P."/>
            <person name="Fourrey C."/>
            <person name="Feussner I."/>
            <person name="Gay G."/>
            <person name="Grimwood J."/>
            <person name="Hoegger P.J."/>
            <person name="Jain P."/>
            <person name="Kilaru S."/>
            <person name="Labbe J."/>
            <person name="Lin Y.C."/>
            <person name="Legue V."/>
            <person name="Le Tacon F."/>
            <person name="Marmeisse R."/>
            <person name="Melayah D."/>
            <person name="Montanini B."/>
            <person name="Muratet M."/>
            <person name="Nehls U."/>
            <person name="Niculita-Hirzel H."/>
            <person name="Oudot-Le Secq M.P."/>
            <person name="Peter M."/>
            <person name="Quesneville H."/>
            <person name="Rajashekar B."/>
            <person name="Reich M."/>
            <person name="Rouhier N."/>
            <person name="Schmutz J."/>
            <person name="Yin T."/>
            <person name="Chalot M."/>
            <person name="Henrissat B."/>
            <person name="Kuees U."/>
            <person name="Lucas S."/>
            <person name="Van de Peer Y."/>
            <person name="Podila G.K."/>
            <person name="Polle A."/>
            <person name="Pukkila P.J."/>
            <person name="Richardson P.M."/>
            <person name="Rouze P."/>
            <person name="Sanders I.R."/>
            <person name="Stajich J.E."/>
            <person name="Tunlid A."/>
            <person name="Tuskan G."/>
            <person name="Grigoriev I.V."/>
        </authorList>
    </citation>
    <scope>NUCLEOTIDE SEQUENCE [LARGE SCALE GENOMIC DNA]</scope>
    <source>
        <strain evidence="5">S238N-H82 / ATCC MYA-4686</strain>
    </source>
</reference>
<name>B0DG98_LACBS</name>
<dbReference type="EMBL" id="DS547108">
    <property type="protein sequence ID" value="EDR06477.1"/>
    <property type="molecule type" value="Genomic_DNA"/>
</dbReference>
<dbReference type="InterPro" id="IPR000953">
    <property type="entry name" value="Chromo/chromo_shadow_dom"/>
</dbReference>
<dbReference type="HOGENOM" id="CLU_189342_0_0_1"/>
<dbReference type="GO" id="GO:0006338">
    <property type="term" value="P:chromatin remodeling"/>
    <property type="evidence" value="ECO:0007669"/>
    <property type="project" value="UniProtKB-ARBA"/>
</dbReference>
<comment type="subcellular location">
    <subcellularLocation>
        <location evidence="1">Nucleus</location>
    </subcellularLocation>
</comment>
<sequence>MVYQLRLPDTYSMHPEYKVESILGHRFVGKKKANRRMFLVRWKGYGPADDSWVSEYDLRNSAQLKRSYLDSKGLTI</sequence>
<dbReference type="GeneID" id="6078562"/>
<evidence type="ECO:0000259" key="3">
    <source>
        <dbReference type="PROSITE" id="PS50013"/>
    </source>
</evidence>
<feature type="domain" description="Chromo" evidence="3">
    <location>
        <begin position="17"/>
        <end position="76"/>
    </location>
</feature>
<dbReference type="STRING" id="486041.B0DG98"/>
<keyword evidence="5" id="KW-1185">Reference proteome</keyword>
<dbReference type="RefSeq" id="XP_001882849.1">
    <property type="nucleotide sequence ID" value="XM_001882814.1"/>
</dbReference>
<accession>B0DG98</accession>
<keyword evidence="2" id="KW-0539">Nucleus</keyword>
<evidence type="ECO:0000313" key="5">
    <source>
        <dbReference type="Proteomes" id="UP000001194"/>
    </source>
</evidence>
<dbReference type="SUPFAM" id="SSF54160">
    <property type="entry name" value="Chromo domain-like"/>
    <property type="match status" value="1"/>
</dbReference>
<dbReference type="SMART" id="SM00298">
    <property type="entry name" value="CHROMO"/>
    <property type="match status" value="1"/>
</dbReference>
<evidence type="ECO:0000256" key="2">
    <source>
        <dbReference type="ARBA" id="ARBA00023242"/>
    </source>
</evidence>
<dbReference type="Pfam" id="PF00385">
    <property type="entry name" value="Chromo"/>
    <property type="match status" value="1"/>
</dbReference>
<dbReference type="GO" id="GO:0005634">
    <property type="term" value="C:nucleus"/>
    <property type="evidence" value="ECO:0007669"/>
    <property type="project" value="UniProtKB-SubCell"/>
</dbReference>
<evidence type="ECO:0000256" key="1">
    <source>
        <dbReference type="ARBA" id="ARBA00004123"/>
    </source>
</evidence>
<dbReference type="KEGG" id="lbc:LACBIDRAFT_300200"/>
<dbReference type="PROSITE" id="PS00598">
    <property type="entry name" value="CHROMO_1"/>
    <property type="match status" value="1"/>
</dbReference>
<dbReference type="AlphaFoldDB" id="B0DG98"/>
<gene>
    <name evidence="4" type="ORF">LACBIDRAFT_300200</name>
</gene>
<dbReference type="Proteomes" id="UP000001194">
    <property type="component" value="Unassembled WGS sequence"/>
</dbReference>
<dbReference type="InParanoid" id="B0DG98"/>
<evidence type="ECO:0000313" key="4">
    <source>
        <dbReference type="EMBL" id="EDR06477.1"/>
    </source>
</evidence>
<organism evidence="5">
    <name type="scientific">Laccaria bicolor (strain S238N-H82 / ATCC MYA-4686)</name>
    <name type="common">Bicoloured deceiver</name>
    <name type="synonym">Laccaria laccata var. bicolor</name>
    <dbReference type="NCBI Taxonomy" id="486041"/>
    <lineage>
        <taxon>Eukaryota</taxon>
        <taxon>Fungi</taxon>
        <taxon>Dikarya</taxon>
        <taxon>Basidiomycota</taxon>
        <taxon>Agaricomycotina</taxon>
        <taxon>Agaricomycetes</taxon>
        <taxon>Agaricomycetidae</taxon>
        <taxon>Agaricales</taxon>
        <taxon>Agaricineae</taxon>
        <taxon>Hydnangiaceae</taxon>
        <taxon>Laccaria</taxon>
    </lineage>
</organism>
<protein>
    <submittedName>
        <fullName evidence="4">Predicted protein</fullName>
    </submittedName>
</protein>
<dbReference type="InterPro" id="IPR023780">
    <property type="entry name" value="Chromo_domain"/>
</dbReference>
<proteinExistence type="predicted"/>
<dbReference type="OrthoDB" id="2447764at2759"/>
<dbReference type="Gene3D" id="2.40.50.40">
    <property type="match status" value="1"/>
</dbReference>